<dbReference type="EMBL" id="GGMS01011482">
    <property type="protein sequence ID" value="MBY80685.1"/>
    <property type="molecule type" value="Transcribed_RNA"/>
</dbReference>
<protein>
    <submittedName>
        <fullName evidence="2">Uncharacterized protein</fullName>
    </submittedName>
</protein>
<accession>A0A2S2QSG4</accession>
<feature type="region of interest" description="Disordered" evidence="1">
    <location>
        <begin position="1"/>
        <end position="62"/>
    </location>
</feature>
<name>A0A2S2QSG4_9HEMI</name>
<sequence length="226" mass="25486">MNTSTNKMNKGKQTKKANVNKISESGLKEKKKMNNNILLNKQDQSMLGRKKEDHDVPKASAKPTQLIQKTQTGSQVKIPSEIIKTENAVKKTTNVKQETCTEIPENGSQFSNENVPNEHKISDNNKKLISYANVCKAIKSKVDTSKNEPTLEDRICYLKEIDENLFNLPGDIPVTHCVAEDLRVRAGIAVEFKYKYHAYALDKISIDFDCFLDNISVVLDNCLIKI</sequence>
<evidence type="ECO:0000313" key="2">
    <source>
        <dbReference type="EMBL" id="MBY80685.1"/>
    </source>
</evidence>
<dbReference type="AlphaFoldDB" id="A0A2S2QSG4"/>
<reference evidence="2" key="1">
    <citation type="submission" date="2018-04" db="EMBL/GenBank/DDBJ databases">
        <title>Transcriptome assembly of Sipha flava.</title>
        <authorList>
            <person name="Scully E.D."/>
            <person name="Geib S.M."/>
            <person name="Palmer N.A."/>
            <person name="Koch K."/>
            <person name="Bradshaw J."/>
            <person name="Heng-Moss T."/>
            <person name="Sarath G."/>
        </authorList>
    </citation>
    <scope>NUCLEOTIDE SEQUENCE</scope>
</reference>
<proteinExistence type="predicted"/>
<organism evidence="2">
    <name type="scientific">Sipha flava</name>
    <name type="common">yellow sugarcane aphid</name>
    <dbReference type="NCBI Taxonomy" id="143950"/>
    <lineage>
        <taxon>Eukaryota</taxon>
        <taxon>Metazoa</taxon>
        <taxon>Ecdysozoa</taxon>
        <taxon>Arthropoda</taxon>
        <taxon>Hexapoda</taxon>
        <taxon>Insecta</taxon>
        <taxon>Pterygota</taxon>
        <taxon>Neoptera</taxon>
        <taxon>Paraneoptera</taxon>
        <taxon>Hemiptera</taxon>
        <taxon>Sternorrhyncha</taxon>
        <taxon>Aphidomorpha</taxon>
        <taxon>Aphidoidea</taxon>
        <taxon>Aphididae</taxon>
        <taxon>Sipha</taxon>
    </lineage>
</organism>
<gene>
    <name evidence="2" type="ORF">g.17859</name>
</gene>
<dbReference type="OrthoDB" id="6598519at2759"/>
<evidence type="ECO:0000256" key="1">
    <source>
        <dbReference type="SAM" id="MobiDB-lite"/>
    </source>
</evidence>